<name>A0A4Y8SIN3_9SPHI</name>
<dbReference type="AlphaFoldDB" id="A0A4Y8SIN3"/>
<dbReference type="Pfam" id="PF26628">
    <property type="entry name" value="DUF8202"/>
    <property type="match status" value="1"/>
</dbReference>
<dbReference type="Gene3D" id="2.60.40.10">
    <property type="entry name" value="Immunoglobulins"/>
    <property type="match status" value="1"/>
</dbReference>
<accession>A0A4Y8SIN3</accession>
<evidence type="ECO:0000256" key="1">
    <source>
        <dbReference type="SAM" id="SignalP"/>
    </source>
</evidence>
<dbReference type="InterPro" id="IPR058515">
    <property type="entry name" value="DUF8202"/>
</dbReference>
<dbReference type="InterPro" id="IPR026444">
    <property type="entry name" value="Secre_tail"/>
</dbReference>
<evidence type="ECO:0000313" key="4">
    <source>
        <dbReference type="Proteomes" id="UP000297540"/>
    </source>
</evidence>
<dbReference type="OrthoDB" id="1451431at2"/>
<sequence length="651" mass="70126">MKITRCFLLFLAALLADISVFGQQRISPGGVKGPLVWFATDSNAVKPSFRSLIGIKDSILVMRNAAPNLSMNFHPSLSFKGTDSLSIPLGDSSLASATFFFVYRSQTPKAEGAVWYLSKHNKAGLISTTSRMADLETYQYMNFSDLYPTNAKVSTYMHQKIKDTIPSSQFLKIGRKPVSPSLPIYAFTGLIPEVIVYNRVLSSLERLKVESYLAIKYGVTLSAPSATYLNSSGKIIWEGMAYTNYYHNIAGIARDDSSGLVQPKATSTNQPGLLTVTAEKQLQNNTSLVWGDNDKSLSEGPKILGMPTLLQKKWLMVTVNNNKPLSAEIVLNTKDIDAPTPADPVYWMLIDRSGTGDFTLPATKYVKMSSLDKDGKAHFEGVSWGSNPNHLDIVAFTVGNNLLATITANSPDCGGANNGSIAVKISGGVAPFNLVVTKANGETVAAKSLSSMTTETINKLIAGKYFIKLTDAMNAKYSDSVYLNDLHGPQPIALAPAYALPANGMLFIKADSLMPPGLSYQWTGPNGFSSFNADVRLTKPGTYTLKCSNEGCSYLQDVTVTPYPTGLFTDKNVTIYPNPSKGAFSAGITLDAPGDVRMLIHSSDGKPGGTPIQGSGKANYTFTGSINNSGLFLLEFRTNTGVVTKKLVVIN</sequence>
<gene>
    <name evidence="3" type="ORF">E2R66_08565</name>
</gene>
<keyword evidence="4" id="KW-1185">Reference proteome</keyword>
<organism evidence="3 4">
    <name type="scientific">Mucilaginibacter psychrotolerans</name>
    <dbReference type="NCBI Taxonomy" id="1524096"/>
    <lineage>
        <taxon>Bacteria</taxon>
        <taxon>Pseudomonadati</taxon>
        <taxon>Bacteroidota</taxon>
        <taxon>Sphingobacteriia</taxon>
        <taxon>Sphingobacteriales</taxon>
        <taxon>Sphingobacteriaceae</taxon>
        <taxon>Mucilaginibacter</taxon>
    </lineage>
</organism>
<feature type="signal peptide" evidence="1">
    <location>
        <begin position="1"/>
        <end position="22"/>
    </location>
</feature>
<evidence type="ECO:0000259" key="2">
    <source>
        <dbReference type="Pfam" id="PF26628"/>
    </source>
</evidence>
<reference evidence="3 4" key="1">
    <citation type="journal article" date="2017" name="Int. J. Syst. Evol. Microbiol.">
        <title>Mucilaginibacterpsychrotolerans sp. nov., isolated from peatlands.</title>
        <authorList>
            <person name="Deng Y."/>
            <person name="Shen L."/>
            <person name="Xu B."/>
            <person name="Liu Y."/>
            <person name="Gu Z."/>
            <person name="Liu H."/>
            <person name="Zhou Y."/>
        </authorList>
    </citation>
    <scope>NUCLEOTIDE SEQUENCE [LARGE SCALE GENOMIC DNA]</scope>
    <source>
        <strain evidence="3 4">NH7-4</strain>
    </source>
</reference>
<protein>
    <submittedName>
        <fullName evidence="3">T9SS type A sorting domain-containing protein</fullName>
    </submittedName>
</protein>
<comment type="caution">
    <text evidence="3">The sequence shown here is derived from an EMBL/GenBank/DDBJ whole genome shotgun (WGS) entry which is preliminary data.</text>
</comment>
<dbReference type="Proteomes" id="UP000297540">
    <property type="component" value="Unassembled WGS sequence"/>
</dbReference>
<evidence type="ECO:0000313" key="3">
    <source>
        <dbReference type="EMBL" id="TFF38510.1"/>
    </source>
</evidence>
<keyword evidence="1" id="KW-0732">Signal</keyword>
<dbReference type="RefSeq" id="WP_133228751.1">
    <property type="nucleotide sequence ID" value="NZ_SOZE01000006.1"/>
</dbReference>
<dbReference type="InterPro" id="IPR013783">
    <property type="entry name" value="Ig-like_fold"/>
</dbReference>
<proteinExistence type="predicted"/>
<feature type="chain" id="PRO_5021377010" evidence="1">
    <location>
        <begin position="23"/>
        <end position="651"/>
    </location>
</feature>
<dbReference type="NCBIfam" id="TIGR04183">
    <property type="entry name" value="Por_Secre_tail"/>
    <property type="match status" value="1"/>
</dbReference>
<feature type="domain" description="DUF8202" evidence="2">
    <location>
        <begin position="205"/>
        <end position="371"/>
    </location>
</feature>
<dbReference type="EMBL" id="SOZE01000006">
    <property type="protein sequence ID" value="TFF38510.1"/>
    <property type="molecule type" value="Genomic_DNA"/>
</dbReference>